<comment type="caution">
    <text evidence="2">The sequence shown here is derived from an EMBL/GenBank/DDBJ whole genome shotgun (WGS) entry which is preliminary data.</text>
</comment>
<dbReference type="PANTHER" id="PTHR42090:SF1">
    <property type="match status" value="1"/>
</dbReference>
<proteinExistence type="predicted"/>
<feature type="region of interest" description="Disordered" evidence="1">
    <location>
        <begin position="23"/>
        <end position="150"/>
    </location>
</feature>
<evidence type="ECO:0000313" key="2">
    <source>
        <dbReference type="EMBL" id="POS69541.1"/>
    </source>
</evidence>
<dbReference type="OrthoDB" id="423498at2759"/>
<dbReference type="PANTHER" id="PTHR42090">
    <property type="match status" value="1"/>
</dbReference>
<feature type="compositionally biased region" description="Basic and acidic residues" evidence="1">
    <location>
        <begin position="51"/>
        <end position="66"/>
    </location>
</feature>
<evidence type="ECO:0000313" key="3">
    <source>
        <dbReference type="Proteomes" id="UP000094444"/>
    </source>
</evidence>
<dbReference type="AlphaFoldDB" id="A0A2P5HH16"/>
<evidence type="ECO:0000256" key="1">
    <source>
        <dbReference type="SAM" id="MobiDB-lite"/>
    </source>
</evidence>
<organism evidence="2 3">
    <name type="scientific">Diaporthe helianthi</name>
    <dbReference type="NCBI Taxonomy" id="158607"/>
    <lineage>
        <taxon>Eukaryota</taxon>
        <taxon>Fungi</taxon>
        <taxon>Dikarya</taxon>
        <taxon>Ascomycota</taxon>
        <taxon>Pezizomycotina</taxon>
        <taxon>Sordariomycetes</taxon>
        <taxon>Sordariomycetidae</taxon>
        <taxon>Diaporthales</taxon>
        <taxon>Diaporthaceae</taxon>
        <taxon>Diaporthe</taxon>
    </lineage>
</organism>
<keyword evidence="3" id="KW-1185">Reference proteome</keyword>
<protein>
    <submittedName>
        <fullName evidence="2">Uncharacterized protein</fullName>
    </submittedName>
</protein>
<dbReference type="STRING" id="158607.A0A2P5HH16"/>
<dbReference type="Proteomes" id="UP000094444">
    <property type="component" value="Unassembled WGS sequence"/>
</dbReference>
<reference evidence="2" key="1">
    <citation type="submission" date="2017-09" db="EMBL/GenBank/DDBJ databases">
        <title>Polyketide synthases of a Diaporthe helianthi virulent isolate.</title>
        <authorList>
            <person name="Baroncelli R."/>
        </authorList>
    </citation>
    <scope>NUCLEOTIDE SEQUENCE [LARGE SCALE GENOMIC DNA]</scope>
    <source>
        <strain evidence="2">7/96</strain>
    </source>
</reference>
<dbReference type="InParanoid" id="A0A2P5HH16"/>
<sequence>MASSIRPVRSILRGFAQARPQAIHPQRLFLSPAASAATRGLHSTPRPQLPYKDDQDRESLKPKSTEGSKSGTDQEAAESSAAFDPSTTSPEAAKDKAEGEGNGNPLEASGANQGKSKPLGSKGGSEMQGTTRQETKKSSHGHSPEKKGKV</sequence>
<gene>
    <name evidence="2" type="ORF">DHEL01_v212064</name>
</gene>
<dbReference type="EMBL" id="MAVT02002180">
    <property type="protein sequence ID" value="POS69541.1"/>
    <property type="molecule type" value="Genomic_DNA"/>
</dbReference>
<feature type="compositionally biased region" description="Basic and acidic residues" evidence="1">
    <location>
        <begin position="133"/>
        <end position="150"/>
    </location>
</feature>
<accession>A0A2P5HH16</accession>
<name>A0A2P5HH16_DIAHE</name>